<evidence type="ECO:0000256" key="1">
    <source>
        <dbReference type="ARBA" id="ARBA00001947"/>
    </source>
</evidence>
<sequence>MYQKSILPNGIRIVTEELPHFHSVAVGFWLMVGSRDERQEEQGLSHFLEHMAFKGTIRRDALTIAREADQLGGTVNAFTTKENTCFHARVLAEHLPRIIDLLSDLVLNPLYRAEDLERERQVILEEIAAQDDNPEDLVQVQFARHFWKDNPFGWSILGEVEAVSRFRREDLLAYRRTAYRPERLVVAAAGRLTHQELVDLVGPTLENFTNGTPARPRVPVDTHPGVYVLPRDLEQVHVCLGTEGLAADDGRRFTATVLNIILGGNMSSRLVQVVREQLGLAYSIYSFLGFFSDTGILEVCAGVNPKNLPALLEAIRGELRRMKAEPVTSLELKDAQDYLKGSIYLHAEDVEQRMLRLAKNEIHFGRYIPLEEVIEGLLKVTPEDIQTLARELFQGGNWGLALLGPLNGQGSVLLDF</sequence>
<dbReference type="GO" id="GO:0046872">
    <property type="term" value="F:metal ion binding"/>
    <property type="evidence" value="ECO:0007669"/>
    <property type="project" value="InterPro"/>
</dbReference>
<protein>
    <submittedName>
        <fullName evidence="6">Insulinase family protein</fullName>
    </submittedName>
</protein>
<dbReference type="InterPro" id="IPR001431">
    <property type="entry name" value="Pept_M16_Zn_BS"/>
</dbReference>
<dbReference type="InterPro" id="IPR011249">
    <property type="entry name" value="Metalloenz_LuxS/M16"/>
</dbReference>
<comment type="caution">
    <text evidence="6">The sequence shown here is derived from an EMBL/GenBank/DDBJ whole genome shotgun (WGS) entry which is preliminary data.</text>
</comment>
<dbReference type="InterPro" id="IPR011765">
    <property type="entry name" value="Pept_M16_N"/>
</dbReference>
<comment type="cofactor">
    <cofactor evidence="1">
        <name>Zn(2+)</name>
        <dbReference type="ChEBI" id="CHEBI:29105"/>
    </cofactor>
</comment>
<dbReference type="PANTHER" id="PTHR11851">
    <property type="entry name" value="METALLOPROTEASE"/>
    <property type="match status" value="1"/>
</dbReference>
<proteinExistence type="inferred from homology"/>
<dbReference type="Pfam" id="PF05193">
    <property type="entry name" value="Peptidase_M16_C"/>
    <property type="match status" value="1"/>
</dbReference>
<evidence type="ECO:0000313" key="6">
    <source>
        <dbReference type="EMBL" id="HGB14131.1"/>
    </source>
</evidence>
<dbReference type="GO" id="GO:0006508">
    <property type="term" value="P:proteolysis"/>
    <property type="evidence" value="ECO:0007669"/>
    <property type="project" value="InterPro"/>
</dbReference>
<dbReference type="InterPro" id="IPR050361">
    <property type="entry name" value="MPP/UQCRC_Complex"/>
</dbReference>
<reference evidence="6" key="1">
    <citation type="journal article" date="2020" name="mSystems">
        <title>Genome- and Community-Level Interaction Insights into Carbon Utilization and Element Cycling Functions of Hydrothermarchaeota in Hydrothermal Sediment.</title>
        <authorList>
            <person name="Zhou Z."/>
            <person name="Liu Y."/>
            <person name="Xu W."/>
            <person name="Pan J."/>
            <person name="Luo Z.H."/>
            <person name="Li M."/>
        </authorList>
    </citation>
    <scope>NUCLEOTIDE SEQUENCE [LARGE SCALE GENOMIC DNA]</scope>
    <source>
        <strain evidence="6">SpSt-776</strain>
    </source>
</reference>
<dbReference type="FunFam" id="3.30.830.10:FF:000008">
    <property type="entry name" value="Mitochondrial-processing peptidase subunit beta"/>
    <property type="match status" value="1"/>
</dbReference>
<comment type="similarity">
    <text evidence="2 3">Belongs to the peptidase M16 family.</text>
</comment>
<dbReference type="Pfam" id="PF00675">
    <property type="entry name" value="Peptidase_M16"/>
    <property type="match status" value="1"/>
</dbReference>
<dbReference type="InterPro" id="IPR007863">
    <property type="entry name" value="Peptidase_M16_C"/>
</dbReference>
<organism evidence="6">
    <name type="scientific">Desulfobacca acetoxidans</name>
    <dbReference type="NCBI Taxonomy" id="60893"/>
    <lineage>
        <taxon>Bacteria</taxon>
        <taxon>Pseudomonadati</taxon>
        <taxon>Thermodesulfobacteriota</taxon>
        <taxon>Desulfobaccia</taxon>
        <taxon>Desulfobaccales</taxon>
        <taxon>Desulfobaccaceae</taxon>
        <taxon>Desulfobacca</taxon>
    </lineage>
</organism>
<feature type="domain" description="Peptidase M16 N-terminal" evidence="4">
    <location>
        <begin position="12"/>
        <end position="158"/>
    </location>
</feature>
<gene>
    <name evidence="6" type="ORF">ENV62_02675</name>
</gene>
<dbReference type="Gene3D" id="3.30.830.10">
    <property type="entry name" value="Metalloenzyme, LuxS/M16 peptidase-like"/>
    <property type="match status" value="2"/>
</dbReference>
<dbReference type="AlphaFoldDB" id="A0A7C3WIE7"/>
<name>A0A7C3WIE7_9BACT</name>
<evidence type="ECO:0000259" key="4">
    <source>
        <dbReference type="Pfam" id="PF00675"/>
    </source>
</evidence>
<dbReference type="SUPFAM" id="SSF63411">
    <property type="entry name" value="LuxS/MPP-like metallohydrolase"/>
    <property type="match status" value="2"/>
</dbReference>
<evidence type="ECO:0000256" key="2">
    <source>
        <dbReference type="ARBA" id="ARBA00007261"/>
    </source>
</evidence>
<dbReference type="PROSITE" id="PS00143">
    <property type="entry name" value="INSULINASE"/>
    <property type="match status" value="1"/>
</dbReference>
<evidence type="ECO:0000256" key="3">
    <source>
        <dbReference type="RuleBase" id="RU004447"/>
    </source>
</evidence>
<dbReference type="GO" id="GO:0004222">
    <property type="term" value="F:metalloendopeptidase activity"/>
    <property type="evidence" value="ECO:0007669"/>
    <property type="project" value="InterPro"/>
</dbReference>
<accession>A0A7C3WIE7</accession>
<feature type="domain" description="Peptidase M16 C-terminal" evidence="5">
    <location>
        <begin position="166"/>
        <end position="337"/>
    </location>
</feature>
<dbReference type="EMBL" id="DTHB01000021">
    <property type="protein sequence ID" value="HGB14131.1"/>
    <property type="molecule type" value="Genomic_DNA"/>
</dbReference>
<dbReference type="PANTHER" id="PTHR11851:SF49">
    <property type="entry name" value="MITOCHONDRIAL-PROCESSING PEPTIDASE SUBUNIT ALPHA"/>
    <property type="match status" value="1"/>
</dbReference>
<evidence type="ECO:0000259" key="5">
    <source>
        <dbReference type="Pfam" id="PF05193"/>
    </source>
</evidence>